<comment type="caution">
    <text evidence="1">The sequence shown here is derived from an EMBL/GenBank/DDBJ whole genome shotgun (WGS) entry which is preliminary data.</text>
</comment>
<accession>A0A5M9WUQ0</accession>
<evidence type="ECO:0000313" key="1">
    <source>
        <dbReference type="EMBL" id="KAA8785407.1"/>
    </source>
</evidence>
<organism evidence="1 2">
    <name type="scientific">Paenibacillus amylolyticus</name>
    <dbReference type="NCBI Taxonomy" id="1451"/>
    <lineage>
        <taxon>Bacteria</taxon>
        <taxon>Bacillati</taxon>
        <taxon>Bacillota</taxon>
        <taxon>Bacilli</taxon>
        <taxon>Bacillales</taxon>
        <taxon>Paenibacillaceae</taxon>
        <taxon>Paenibacillus</taxon>
    </lineage>
</organism>
<dbReference type="Proteomes" id="UP000323664">
    <property type="component" value="Unassembled WGS sequence"/>
</dbReference>
<dbReference type="EMBL" id="RIAS01000008">
    <property type="protein sequence ID" value="KAA8785407.1"/>
    <property type="molecule type" value="Genomic_DNA"/>
</dbReference>
<gene>
    <name evidence="1" type="ORF">EC604_16305</name>
</gene>
<dbReference type="RefSeq" id="WP_123065184.1">
    <property type="nucleotide sequence ID" value="NZ_RIAS01000008.1"/>
</dbReference>
<evidence type="ECO:0008006" key="3">
    <source>
        <dbReference type="Google" id="ProtNLM"/>
    </source>
</evidence>
<dbReference type="OrthoDB" id="7950977at2"/>
<dbReference type="AlphaFoldDB" id="A0A5M9WUQ0"/>
<dbReference type="Gene3D" id="1.10.150.20">
    <property type="entry name" value="5' to 3' exonuclease, C-terminal subdomain"/>
    <property type="match status" value="1"/>
</dbReference>
<reference evidence="1 2" key="1">
    <citation type="journal article" date="2019" name="J. Ind. Microbiol. Biotechnol.">
        <title>Paenibacillus amylolyticus 27C64 has a diverse set of carbohydrate-active enzymes and complete pectin deconstruction system.</title>
        <authorList>
            <person name="Keggi C."/>
            <person name="Doran-Peterson J."/>
        </authorList>
    </citation>
    <scope>NUCLEOTIDE SEQUENCE [LARGE SCALE GENOMIC DNA]</scope>
    <source>
        <strain evidence="1 2">27C64</strain>
    </source>
</reference>
<dbReference type="NCBIfam" id="NF005841">
    <property type="entry name" value="PRK07758.1"/>
    <property type="match status" value="1"/>
</dbReference>
<evidence type="ECO:0000313" key="2">
    <source>
        <dbReference type="Proteomes" id="UP000323664"/>
    </source>
</evidence>
<protein>
    <recommendedName>
        <fullName evidence="3">RNA polymerase alpha subunit C-terminal domain-containing protein</fullName>
    </recommendedName>
</protein>
<proteinExistence type="predicted"/>
<dbReference type="SUPFAM" id="SSF47789">
    <property type="entry name" value="C-terminal domain of RNA polymerase alpha subunit"/>
    <property type="match status" value="1"/>
</dbReference>
<sequence>MTTAKGTRRTCEKGHTFVKKSDCPTCPKCEAERKPTEGFMSLLSAPVRRALETEGITTLPKLAEYTEKEILKLHGIGPSSMPILRKSLEEEGLSFKA</sequence>
<name>A0A5M9WUQ0_PAEAM</name>